<name>A0A2H0LTP4_9BACT</name>
<keyword evidence="1" id="KW-1133">Transmembrane helix</keyword>
<accession>A0A2H0LTP4</accession>
<proteinExistence type="predicted"/>
<gene>
    <name evidence="2" type="ORF">COV74_02560</name>
</gene>
<dbReference type="PANTHER" id="PTHR12697:SF5">
    <property type="entry name" value="DEOXYHYPUSINE HYDROXYLASE"/>
    <property type="match status" value="1"/>
</dbReference>
<dbReference type="SMART" id="SM00567">
    <property type="entry name" value="EZ_HEAT"/>
    <property type="match status" value="4"/>
</dbReference>
<dbReference type="InterPro" id="IPR004155">
    <property type="entry name" value="PBS_lyase_HEAT"/>
</dbReference>
<keyword evidence="1" id="KW-0812">Transmembrane</keyword>
<dbReference type="Gene3D" id="1.25.10.10">
    <property type="entry name" value="Leucine-rich Repeat Variant"/>
    <property type="match status" value="1"/>
</dbReference>
<sequence>MNKQTQEPNAQKKLFFGLFVFPLLIAAAMVLMLSVIVFLTKEDETPQSLISSIKTGAPSKKWQKAYELANELNHQEGLLRSSGVMADVIHMLNDDTHYDAKTRAYMAMALSRFESPEAEGALRSALAKVDLNDVSELPIFLMWAIGQYGNPDSASEVLRFLGSDQSDNRKTAAYVLGVLNNQKAVKDLKRHLDDPANDVRWNAALSLARLGHDDGWEVLVKILDRNYLINAFEMDPKQIETVMANAAKGFTHIRRKESVPILEKISREDPSLKVRQEALTALQHQQQSK</sequence>
<feature type="transmembrane region" description="Helical" evidence="1">
    <location>
        <begin position="14"/>
        <end position="39"/>
    </location>
</feature>
<evidence type="ECO:0000313" key="2">
    <source>
        <dbReference type="EMBL" id="PIQ87044.1"/>
    </source>
</evidence>
<dbReference type="Proteomes" id="UP000230859">
    <property type="component" value="Unassembled WGS sequence"/>
</dbReference>
<dbReference type="Pfam" id="PF13646">
    <property type="entry name" value="HEAT_2"/>
    <property type="match status" value="1"/>
</dbReference>
<dbReference type="InterPro" id="IPR011989">
    <property type="entry name" value="ARM-like"/>
</dbReference>
<keyword evidence="1" id="KW-0472">Membrane</keyword>
<evidence type="ECO:0008006" key="4">
    <source>
        <dbReference type="Google" id="ProtNLM"/>
    </source>
</evidence>
<dbReference type="GO" id="GO:0016491">
    <property type="term" value="F:oxidoreductase activity"/>
    <property type="evidence" value="ECO:0007669"/>
    <property type="project" value="TreeGrafter"/>
</dbReference>
<dbReference type="AlphaFoldDB" id="A0A2H0LTP4"/>
<reference evidence="2 3" key="1">
    <citation type="submission" date="2017-09" db="EMBL/GenBank/DDBJ databases">
        <title>Depth-based differentiation of microbial function through sediment-hosted aquifers and enrichment of novel symbionts in the deep terrestrial subsurface.</title>
        <authorList>
            <person name="Probst A.J."/>
            <person name="Ladd B."/>
            <person name="Jarett J.K."/>
            <person name="Geller-Mcgrath D.E."/>
            <person name="Sieber C.M."/>
            <person name="Emerson J.B."/>
            <person name="Anantharaman K."/>
            <person name="Thomas B.C."/>
            <person name="Malmstrom R."/>
            <person name="Stieglmeier M."/>
            <person name="Klingl A."/>
            <person name="Woyke T."/>
            <person name="Ryan C.M."/>
            <person name="Banfield J.F."/>
        </authorList>
    </citation>
    <scope>NUCLEOTIDE SEQUENCE [LARGE SCALE GENOMIC DNA]</scope>
    <source>
        <strain evidence="2">CG11_big_fil_rev_8_21_14_0_20_45_26</strain>
    </source>
</reference>
<organism evidence="2 3">
    <name type="scientific">Candidatus Abzuiibacterium crystallinum</name>
    <dbReference type="NCBI Taxonomy" id="1974748"/>
    <lineage>
        <taxon>Bacteria</taxon>
        <taxon>Pseudomonadati</taxon>
        <taxon>Candidatus Omnitrophota</taxon>
        <taxon>Candidatus Abzuiibacterium</taxon>
    </lineage>
</organism>
<dbReference type="InterPro" id="IPR016024">
    <property type="entry name" value="ARM-type_fold"/>
</dbReference>
<dbReference type="EMBL" id="PCVY01000022">
    <property type="protein sequence ID" value="PIQ87044.1"/>
    <property type="molecule type" value="Genomic_DNA"/>
</dbReference>
<protein>
    <recommendedName>
        <fullName evidence="4">HEAT repeat domain-containing protein</fullName>
    </recommendedName>
</protein>
<dbReference type="SUPFAM" id="SSF48371">
    <property type="entry name" value="ARM repeat"/>
    <property type="match status" value="1"/>
</dbReference>
<evidence type="ECO:0000313" key="3">
    <source>
        <dbReference type="Proteomes" id="UP000230859"/>
    </source>
</evidence>
<dbReference type="PANTHER" id="PTHR12697">
    <property type="entry name" value="PBS LYASE HEAT-LIKE PROTEIN"/>
    <property type="match status" value="1"/>
</dbReference>
<evidence type="ECO:0000256" key="1">
    <source>
        <dbReference type="SAM" id="Phobius"/>
    </source>
</evidence>
<comment type="caution">
    <text evidence="2">The sequence shown here is derived from an EMBL/GenBank/DDBJ whole genome shotgun (WGS) entry which is preliminary data.</text>
</comment>